<keyword evidence="1 5" id="KW-0699">rRNA-binding</keyword>
<evidence type="ECO:0000256" key="2">
    <source>
        <dbReference type="ARBA" id="ARBA00022884"/>
    </source>
</evidence>
<sequence length="218" mass="23105">MPEVVAAKPREGKFNKNAARRVRVAGKIPAVVYGAGQDSVAIEVDPKQILRILHSESGHNTIFDLNVTGHPAAKAMIVDWQYEPVKDTLLHIDLKRIALDKAITVSVPVRLIGTAIGVKNEGGILDQVLREVEIECLPGDIPSHIDADVTSLGLHGVIRVSDLPHSGSIKFLSAEDATVAHVVSIRAEAEPVAAVAAPAEPEVAKKGKTDAPAAEAKK</sequence>
<dbReference type="RefSeq" id="WP_263334815.1">
    <property type="nucleotide sequence ID" value="NZ_JAGSYH010000002.1"/>
</dbReference>
<dbReference type="InterPro" id="IPR011035">
    <property type="entry name" value="Ribosomal_bL25/Gln-tRNA_synth"/>
</dbReference>
<evidence type="ECO:0000256" key="4">
    <source>
        <dbReference type="ARBA" id="ARBA00023274"/>
    </source>
</evidence>
<evidence type="ECO:0000256" key="3">
    <source>
        <dbReference type="ARBA" id="ARBA00022980"/>
    </source>
</evidence>
<dbReference type="Gene3D" id="2.40.240.10">
    <property type="entry name" value="Ribosomal Protein L25, Chain P"/>
    <property type="match status" value="1"/>
</dbReference>
<dbReference type="EMBL" id="JBHSPH010000001">
    <property type="protein sequence ID" value="MFC5860936.1"/>
    <property type="molecule type" value="Genomic_DNA"/>
</dbReference>
<dbReference type="InterPro" id="IPR029751">
    <property type="entry name" value="Ribosomal_L25_dom"/>
</dbReference>
<comment type="caution">
    <text evidence="9">The sequence shown here is derived from an EMBL/GenBank/DDBJ whole genome shotgun (WGS) entry which is preliminary data.</text>
</comment>
<evidence type="ECO:0000256" key="1">
    <source>
        <dbReference type="ARBA" id="ARBA00022730"/>
    </source>
</evidence>
<comment type="similarity">
    <text evidence="5">Belongs to the bacterial ribosomal protein bL25 family. CTC subfamily.</text>
</comment>
<evidence type="ECO:0000256" key="5">
    <source>
        <dbReference type="HAMAP-Rule" id="MF_01334"/>
    </source>
</evidence>
<feature type="domain" description="Large ribosomal subunit protein bL25 beta" evidence="8">
    <location>
        <begin position="103"/>
        <end position="184"/>
    </location>
</feature>
<keyword evidence="2 5" id="KW-0694">RNA-binding</keyword>
<keyword evidence="10" id="KW-1185">Reference proteome</keyword>
<organism evidence="9 10">
    <name type="scientific">Acidicapsa dinghuensis</name>
    <dbReference type="NCBI Taxonomy" id="2218256"/>
    <lineage>
        <taxon>Bacteria</taxon>
        <taxon>Pseudomonadati</taxon>
        <taxon>Acidobacteriota</taxon>
        <taxon>Terriglobia</taxon>
        <taxon>Terriglobales</taxon>
        <taxon>Acidobacteriaceae</taxon>
        <taxon>Acidicapsa</taxon>
    </lineage>
</organism>
<dbReference type="GO" id="GO:0005840">
    <property type="term" value="C:ribosome"/>
    <property type="evidence" value="ECO:0007669"/>
    <property type="project" value="UniProtKB-KW"/>
</dbReference>
<dbReference type="HAMAP" id="MF_01334">
    <property type="entry name" value="Ribosomal_bL25_CTC"/>
    <property type="match status" value="1"/>
</dbReference>
<evidence type="ECO:0000256" key="6">
    <source>
        <dbReference type="SAM" id="MobiDB-lite"/>
    </source>
</evidence>
<proteinExistence type="inferred from homology"/>
<accession>A0ABW1E9D5</accession>
<comment type="subunit">
    <text evidence="5">Part of the 50S ribosomal subunit; part of the 5S rRNA/L5/L18/L25 subcomplex. Contacts the 5S rRNA. Binds to the 5S rRNA independently of L5 and L18.</text>
</comment>
<evidence type="ECO:0000313" key="9">
    <source>
        <dbReference type="EMBL" id="MFC5860936.1"/>
    </source>
</evidence>
<dbReference type="Gene3D" id="2.170.120.20">
    <property type="entry name" value="Ribosomal protein L25, beta domain"/>
    <property type="match status" value="1"/>
</dbReference>
<dbReference type="InterPro" id="IPR020056">
    <property type="entry name" value="Rbsml_bL25/Gln-tRNA_synth_N"/>
</dbReference>
<dbReference type="CDD" id="cd00495">
    <property type="entry name" value="Ribosomal_L25_TL5_CTC"/>
    <property type="match status" value="1"/>
</dbReference>
<protein>
    <recommendedName>
        <fullName evidence="5">Large ribosomal subunit protein bL25</fullName>
    </recommendedName>
    <alternativeName>
        <fullName evidence="5">General stress protein CTC</fullName>
    </alternativeName>
</protein>
<dbReference type="Proteomes" id="UP001596091">
    <property type="component" value="Unassembled WGS sequence"/>
</dbReference>
<dbReference type="InterPro" id="IPR020930">
    <property type="entry name" value="Ribosomal_uL5_bac-type"/>
</dbReference>
<evidence type="ECO:0000259" key="7">
    <source>
        <dbReference type="Pfam" id="PF01386"/>
    </source>
</evidence>
<reference evidence="10" key="1">
    <citation type="journal article" date="2019" name="Int. J. Syst. Evol. Microbiol.">
        <title>The Global Catalogue of Microorganisms (GCM) 10K type strain sequencing project: providing services to taxonomists for standard genome sequencing and annotation.</title>
        <authorList>
            <consortium name="The Broad Institute Genomics Platform"/>
            <consortium name="The Broad Institute Genome Sequencing Center for Infectious Disease"/>
            <person name="Wu L."/>
            <person name="Ma J."/>
        </authorList>
    </citation>
    <scope>NUCLEOTIDE SEQUENCE [LARGE SCALE GENOMIC DNA]</scope>
    <source>
        <strain evidence="10">JCM 4087</strain>
    </source>
</reference>
<dbReference type="Pfam" id="PF14693">
    <property type="entry name" value="Ribosomal_TL5_C"/>
    <property type="match status" value="1"/>
</dbReference>
<feature type="compositionally biased region" description="Basic and acidic residues" evidence="6">
    <location>
        <begin position="202"/>
        <end position="218"/>
    </location>
</feature>
<feature type="domain" description="Large ribosomal subunit protein bL25 L25" evidence="7">
    <location>
        <begin position="6"/>
        <end position="94"/>
    </location>
</feature>
<dbReference type="InterPro" id="IPR020057">
    <property type="entry name" value="Ribosomal_bL25_b-dom"/>
</dbReference>
<dbReference type="PANTHER" id="PTHR33284">
    <property type="entry name" value="RIBOSOMAL PROTEIN L25/GLN-TRNA SYNTHETASE, ANTI-CODON-BINDING DOMAIN-CONTAINING PROTEIN"/>
    <property type="match status" value="1"/>
</dbReference>
<evidence type="ECO:0000259" key="8">
    <source>
        <dbReference type="Pfam" id="PF14693"/>
    </source>
</evidence>
<dbReference type="InterPro" id="IPR001021">
    <property type="entry name" value="Ribosomal_bL25_long"/>
</dbReference>
<evidence type="ECO:0000313" key="10">
    <source>
        <dbReference type="Proteomes" id="UP001596091"/>
    </source>
</evidence>
<dbReference type="SUPFAM" id="SSF50715">
    <property type="entry name" value="Ribosomal protein L25-like"/>
    <property type="match status" value="1"/>
</dbReference>
<dbReference type="Pfam" id="PF01386">
    <property type="entry name" value="Ribosomal_L25p"/>
    <property type="match status" value="1"/>
</dbReference>
<dbReference type="NCBIfam" id="TIGR00731">
    <property type="entry name" value="bL25_bact_ctc"/>
    <property type="match status" value="1"/>
</dbReference>
<name>A0ABW1E9D5_9BACT</name>
<gene>
    <name evidence="5" type="primary">rplY</name>
    <name evidence="5" type="synonym">ctc</name>
    <name evidence="9" type="ORF">ACFPT7_01370</name>
</gene>
<comment type="function">
    <text evidence="5">This is one of the proteins that binds to the 5S RNA in the ribosome where it forms part of the central protuberance.</text>
</comment>
<dbReference type="PANTHER" id="PTHR33284:SF1">
    <property type="entry name" value="RIBOSOMAL PROTEIN L25_GLN-TRNA SYNTHETASE, ANTI-CODON-BINDING DOMAIN-CONTAINING PROTEIN"/>
    <property type="match status" value="1"/>
</dbReference>
<keyword evidence="4 5" id="KW-0687">Ribonucleoprotein</keyword>
<feature type="region of interest" description="Disordered" evidence="6">
    <location>
        <begin position="196"/>
        <end position="218"/>
    </location>
</feature>
<dbReference type="InterPro" id="IPR037121">
    <property type="entry name" value="Ribosomal_bL25_C"/>
</dbReference>
<keyword evidence="3 5" id="KW-0689">Ribosomal protein</keyword>